<dbReference type="InterPro" id="IPR001453">
    <property type="entry name" value="MoaB/Mog_dom"/>
</dbReference>
<dbReference type="OrthoDB" id="9801454at2"/>
<dbReference type="EMBL" id="SOPW01000004">
    <property type="protein sequence ID" value="TFB23143.1"/>
    <property type="molecule type" value="Genomic_DNA"/>
</dbReference>
<dbReference type="SUPFAM" id="SSF53218">
    <property type="entry name" value="Molybdenum cofactor biosynthesis proteins"/>
    <property type="match status" value="1"/>
</dbReference>
<dbReference type="InterPro" id="IPR008135">
    <property type="entry name" value="Competence-induced_CinA"/>
</dbReference>
<dbReference type="Pfam" id="PF02464">
    <property type="entry name" value="CinA"/>
    <property type="match status" value="1"/>
</dbReference>
<reference evidence="3 4" key="1">
    <citation type="submission" date="2019-03" db="EMBL/GenBank/DDBJ databases">
        <authorList>
            <person name="He R.-H."/>
        </authorList>
    </citation>
    <scope>NUCLEOTIDE SEQUENCE [LARGE SCALE GENOMIC DNA]</scope>
    <source>
        <strain evidence="4">SH 714</strain>
    </source>
</reference>
<dbReference type="PIRSF" id="PIRSF006728">
    <property type="entry name" value="CinA"/>
    <property type="match status" value="1"/>
</dbReference>
<dbReference type="Pfam" id="PF00994">
    <property type="entry name" value="MoCF_biosynth"/>
    <property type="match status" value="1"/>
</dbReference>
<sequence>MIKETRCEIISVGTELLLGQITDTNSAWLSEKLADAGINVFFKQTVGDNYNRLFSVFEKAQSRSNIVFVTGGLGPTDDDLTRDVAASLFNTNLEIDEDTFDTIKSIFKKNNKHMTDNNHKQALKFTNSIVFNNEVGLAPCLHYIHKGVWWFFLPGVPREMKWLVEQKVLPYLNESGLITHQLYSRILTFNNIGESTLETELQDLIREQTNPTIAPLAGNGYVRLRLTSLAQSKEEADDLLNPLEKKILNRVKQYFVGYGDLPLEIQVLEQLKNKHLNLSSCESITGGLFASTIIQHSGASNVFNGSIVSYTDEVKKEIVGVSEDILETHGAISEPCAKAMAENCRNKFKTDLAISFTGIAGTDPVQGFAPGTVFIGVTINNETICKKVELKGDRNAIREGAVTEGLKLLYSLLKKFGE</sequence>
<dbReference type="InterPro" id="IPR036425">
    <property type="entry name" value="MoaB/Mog-like_dom_sf"/>
</dbReference>
<name>A0A4Y8INI0_9BACI</name>
<dbReference type="InterPro" id="IPR041424">
    <property type="entry name" value="CinA_KH"/>
</dbReference>
<dbReference type="InterPro" id="IPR050101">
    <property type="entry name" value="CinA"/>
</dbReference>
<dbReference type="Gene3D" id="3.90.950.20">
    <property type="entry name" value="CinA-like"/>
    <property type="match status" value="1"/>
</dbReference>
<dbReference type="SUPFAM" id="SSF142433">
    <property type="entry name" value="CinA-like"/>
    <property type="match status" value="1"/>
</dbReference>
<gene>
    <name evidence="1" type="primary">cinA</name>
    <name evidence="3" type="ORF">E3U55_04825</name>
</gene>
<dbReference type="InterPro" id="IPR008136">
    <property type="entry name" value="CinA_C"/>
</dbReference>
<dbReference type="Pfam" id="PF18146">
    <property type="entry name" value="CinA_KH"/>
    <property type="match status" value="1"/>
</dbReference>
<keyword evidence="4" id="KW-1185">Reference proteome</keyword>
<dbReference type="PANTHER" id="PTHR13939:SF0">
    <property type="entry name" value="NMN AMIDOHYDROLASE-LIKE PROTEIN YFAY"/>
    <property type="match status" value="1"/>
</dbReference>
<comment type="caution">
    <text evidence="3">The sequence shown here is derived from an EMBL/GenBank/DDBJ whole genome shotgun (WGS) entry which is preliminary data.</text>
</comment>
<dbReference type="NCBIfam" id="NF001813">
    <property type="entry name" value="PRK00549.1"/>
    <property type="match status" value="1"/>
</dbReference>
<dbReference type="NCBIfam" id="TIGR00200">
    <property type="entry name" value="cinA_nterm"/>
    <property type="match status" value="1"/>
</dbReference>
<evidence type="ECO:0000256" key="1">
    <source>
        <dbReference type="HAMAP-Rule" id="MF_00226"/>
    </source>
</evidence>
<feature type="domain" description="MoaB/Mog" evidence="2">
    <location>
        <begin position="8"/>
        <end position="174"/>
    </location>
</feature>
<dbReference type="Gene3D" id="3.40.980.10">
    <property type="entry name" value="MoaB/Mog-like domain"/>
    <property type="match status" value="1"/>
</dbReference>
<evidence type="ECO:0000313" key="3">
    <source>
        <dbReference type="EMBL" id="TFB23143.1"/>
    </source>
</evidence>
<dbReference type="NCBIfam" id="TIGR00199">
    <property type="entry name" value="PncC_domain"/>
    <property type="match status" value="1"/>
</dbReference>
<dbReference type="SMART" id="SM00852">
    <property type="entry name" value="MoCF_biosynth"/>
    <property type="match status" value="1"/>
</dbReference>
<dbReference type="NCBIfam" id="TIGR00177">
    <property type="entry name" value="molyb_syn"/>
    <property type="match status" value="1"/>
</dbReference>
<dbReference type="AlphaFoldDB" id="A0A4Y8INI0"/>
<proteinExistence type="inferred from homology"/>
<evidence type="ECO:0000259" key="2">
    <source>
        <dbReference type="SMART" id="SM00852"/>
    </source>
</evidence>
<dbReference type="PANTHER" id="PTHR13939">
    <property type="entry name" value="NICOTINAMIDE-NUCLEOTIDE AMIDOHYDROLASE PNCC"/>
    <property type="match status" value="1"/>
</dbReference>
<organism evidence="3 4">
    <name type="scientific">Filobacillus milosensis</name>
    <dbReference type="NCBI Taxonomy" id="94137"/>
    <lineage>
        <taxon>Bacteria</taxon>
        <taxon>Bacillati</taxon>
        <taxon>Bacillota</taxon>
        <taxon>Bacilli</taxon>
        <taxon>Bacillales</taxon>
        <taxon>Bacillaceae</taxon>
        <taxon>Filobacillus</taxon>
    </lineage>
</organism>
<evidence type="ECO:0000313" key="4">
    <source>
        <dbReference type="Proteomes" id="UP000297975"/>
    </source>
</evidence>
<dbReference type="HAMAP" id="MF_00226_B">
    <property type="entry name" value="CinA_B"/>
    <property type="match status" value="1"/>
</dbReference>
<dbReference type="Gene3D" id="3.30.70.2860">
    <property type="match status" value="1"/>
</dbReference>
<protein>
    <recommendedName>
        <fullName evidence="1">Putative competence-damage inducible protein</fullName>
    </recommendedName>
</protein>
<dbReference type="CDD" id="cd00885">
    <property type="entry name" value="cinA"/>
    <property type="match status" value="1"/>
</dbReference>
<dbReference type="Proteomes" id="UP000297975">
    <property type="component" value="Unassembled WGS sequence"/>
</dbReference>
<dbReference type="InterPro" id="IPR036653">
    <property type="entry name" value="CinA-like_C"/>
</dbReference>
<accession>A0A4Y8INI0</accession>
<dbReference type="RefSeq" id="WP_134339216.1">
    <property type="nucleotide sequence ID" value="NZ_SOPW01000004.1"/>
</dbReference>
<comment type="similarity">
    <text evidence="1">Belongs to the CinA family.</text>
</comment>